<dbReference type="Pfam" id="PF01494">
    <property type="entry name" value="FAD_binding_3"/>
    <property type="match status" value="2"/>
</dbReference>
<organism evidence="7 8">
    <name type="scientific">Fonsecaea nubica</name>
    <dbReference type="NCBI Taxonomy" id="856822"/>
    <lineage>
        <taxon>Eukaryota</taxon>
        <taxon>Fungi</taxon>
        <taxon>Dikarya</taxon>
        <taxon>Ascomycota</taxon>
        <taxon>Pezizomycotina</taxon>
        <taxon>Eurotiomycetes</taxon>
        <taxon>Chaetothyriomycetidae</taxon>
        <taxon>Chaetothyriales</taxon>
        <taxon>Herpotrichiellaceae</taxon>
        <taxon>Fonsecaea</taxon>
    </lineage>
</organism>
<dbReference type="PANTHER" id="PTHR47178">
    <property type="entry name" value="MONOOXYGENASE, FAD-BINDING"/>
    <property type="match status" value="1"/>
</dbReference>
<dbReference type="RefSeq" id="XP_022501462.1">
    <property type="nucleotide sequence ID" value="XM_022642644.1"/>
</dbReference>
<keyword evidence="4" id="KW-0560">Oxidoreductase</keyword>
<evidence type="ECO:0000313" key="8">
    <source>
        <dbReference type="Proteomes" id="UP000185904"/>
    </source>
</evidence>
<comment type="caution">
    <text evidence="7">The sequence shown here is derived from an EMBL/GenBank/DDBJ whole genome shotgun (WGS) entry which is preliminary data.</text>
</comment>
<dbReference type="Gene3D" id="3.50.50.60">
    <property type="entry name" value="FAD/NAD(P)-binding domain"/>
    <property type="match status" value="1"/>
</dbReference>
<evidence type="ECO:0000256" key="4">
    <source>
        <dbReference type="ARBA" id="ARBA00023002"/>
    </source>
</evidence>
<accession>A0A178D2N9</accession>
<dbReference type="SUPFAM" id="SSF51905">
    <property type="entry name" value="FAD/NAD(P)-binding domain"/>
    <property type="match status" value="1"/>
</dbReference>
<evidence type="ECO:0000256" key="2">
    <source>
        <dbReference type="ARBA" id="ARBA00022630"/>
    </source>
</evidence>
<reference evidence="7 8" key="1">
    <citation type="submission" date="2016-03" db="EMBL/GenBank/DDBJ databases">
        <title>The draft genome sequence of Fonsecaea nubica causative agent of cutaneous subcutaneous infection in human host.</title>
        <authorList>
            <person name="Costa F."/>
            <person name="Sybren D.H."/>
            <person name="Raittz R.T."/>
            <person name="Weiss V.A."/>
            <person name="Leao A.C."/>
            <person name="Gomes R."/>
            <person name="De Souza E.M."/>
            <person name="Pedrosa F.O."/>
            <person name="Steffens M.B."/>
            <person name="Bombassaro A."/>
            <person name="Tadra-Sfeir M.Z."/>
            <person name="Moreno L.F."/>
            <person name="Najafzadeh M.J."/>
            <person name="Felipe M.S."/>
            <person name="Teixeira M."/>
            <person name="Sun J."/>
            <person name="Xi L."/>
            <person name="Castro M.A."/>
            <person name="Vicente V.A."/>
        </authorList>
    </citation>
    <scope>NUCLEOTIDE SEQUENCE [LARGE SCALE GENOMIC DNA]</scope>
    <source>
        <strain evidence="7 8">CBS 269.64</strain>
    </source>
</reference>
<keyword evidence="2" id="KW-0285">Flavoprotein</keyword>
<dbReference type="PRINTS" id="PR00420">
    <property type="entry name" value="RNGMNOXGNASE"/>
</dbReference>
<dbReference type="GeneID" id="34587766"/>
<gene>
    <name evidence="7" type="ORF">AYO20_04346</name>
</gene>
<dbReference type="AlphaFoldDB" id="A0A178D2N9"/>
<proteinExistence type="predicted"/>
<evidence type="ECO:0000256" key="3">
    <source>
        <dbReference type="ARBA" id="ARBA00022827"/>
    </source>
</evidence>
<dbReference type="GO" id="GO:0071949">
    <property type="term" value="F:FAD binding"/>
    <property type="evidence" value="ECO:0007669"/>
    <property type="project" value="InterPro"/>
</dbReference>
<dbReference type="InterPro" id="IPR036188">
    <property type="entry name" value="FAD/NAD-bd_sf"/>
</dbReference>
<evidence type="ECO:0000259" key="6">
    <source>
        <dbReference type="Pfam" id="PF01494"/>
    </source>
</evidence>
<keyword evidence="8" id="KW-1185">Reference proteome</keyword>
<dbReference type="EMBL" id="LVCJ01000022">
    <property type="protein sequence ID" value="OAL36450.1"/>
    <property type="molecule type" value="Genomic_DNA"/>
</dbReference>
<keyword evidence="5" id="KW-0503">Monooxygenase</keyword>
<feature type="domain" description="FAD-binding" evidence="6">
    <location>
        <begin position="309"/>
        <end position="370"/>
    </location>
</feature>
<dbReference type="Proteomes" id="UP000185904">
    <property type="component" value="Unassembled WGS sequence"/>
</dbReference>
<sequence length="398" mass="42982">MTILGKDSKILIAGAGPSGLALAQMLRKEGINFEIFERDVSRPQGWSVGLDKCLDELERLLPGDIGGFATLSPNYALKRLDSFAVMDGATHRVVGVTGSKSLEEHGSRMFFCPREKIRNLLTPHTNLQTDKHVTGYSDDADGVTLRFKDGTTARGALLVAADGARSTVRRQLLERSPLIPTNFVVIHGVVRLSQDQWRPILEHSSCGILLGTDTCKFYFLLIEHCDGHGDGNGDALFNWNVSYRSDDVAVDDTWASSATAEQLLQKALAVIKNFPPFLVDGIRRTPLEGIQRPPIGLVETVLPDQLLPRGNVTLMGDAAHSMLPFRGMGANTALLDACDLAKAIIHGVRTASSVDSVLQAYERVMVPRGREHVLASHAVGEGAVASELAGGRLEEGSA</sequence>
<dbReference type="PANTHER" id="PTHR47178:SF6">
    <property type="entry name" value="FAD-BINDING DOMAIN-CONTAINING PROTEIN"/>
    <property type="match status" value="1"/>
</dbReference>
<dbReference type="OrthoDB" id="47494at2759"/>
<keyword evidence="3" id="KW-0274">FAD</keyword>
<evidence type="ECO:0000313" key="7">
    <source>
        <dbReference type="EMBL" id="OAL36450.1"/>
    </source>
</evidence>
<name>A0A178D2N9_9EURO</name>
<dbReference type="InterPro" id="IPR002938">
    <property type="entry name" value="FAD-bd"/>
</dbReference>
<evidence type="ECO:0000256" key="1">
    <source>
        <dbReference type="ARBA" id="ARBA00001974"/>
    </source>
</evidence>
<feature type="domain" description="FAD-binding" evidence="6">
    <location>
        <begin position="102"/>
        <end position="173"/>
    </location>
</feature>
<dbReference type="GO" id="GO:0004497">
    <property type="term" value="F:monooxygenase activity"/>
    <property type="evidence" value="ECO:0007669"/>
    <property type="project" value="UniProtKB-KW"/>
</dbReference>
<comment type="cofactor">
    <cofactor evidence="1">
        <name>FAD</name>
        <dbReference type="ChEBI" id="CHEBI:57692"/>
    </cofactor>
</comment>
<evidence type="ECO:0000256" key="5">
    <source>
        <dbReference type="ARBA" id="ARBA00023033"/>
    </source>
</evidence>
<protein>
    <recommendedName>
        <fullName evidence="6">FAD-binding domain-containing protein</fullName>
    </recommendedName>
</protein>